<proteinExistence type="predicted"/>
<dbReference type="Proteomes" id="UP001516662">
    <property type="component" value="Unassembled WGS sequence"/>
</dbReference>
<protein>
    <submittedName>
        <fullName evidence="1">Uncharacterized protein</fullName>
    </submittedName>
</protein>
<accession>A0ABR9QR32</accession>
<organism evidence="1 2">
    <name type="scientific">Litchfieldia luteola</name>
    <dbReference type="NCBI Taxonomy" id="682179"/>
    <lineage>
        <taxon>Bacteria</taxon>
        <taxon>Bacillati</taxon>
        <taxon>Bacillota</taxon>
        <taxon>Bacilli</taxon>
        <taxon>Bacillales</taxon>
        <taxon>Bacillaceae</taxon>
        <taxon>Litchfieldia</taxon>
    </lineage>
</organism>
<evidence type="ECO:0000313" key="1">
    <source>
        <dbReference type="EMBL" id="MBE4910649.1"/>
    </source>
</evidence>
<sequence length="93" mass="10783">MIKVKVKTDKNHSFTIPVPLAVLHASSSILSSEWIWRKVTRQINLHTKHNLNLDHPKFLKAHLKQMIKELRHHKGLVLVDIKLKDGTSVLIRL</sequence>
<gene>
    <name evidence="1" type="ORF">IMZ08_21650</name>
</gene>
<dbReference type="RefSeq" id="WP_193539920.1">
    <property type="nucleotide sequence ID" value="NZ_JADCLJ010000025.1"/>
</dbReference>
<reference evidence="1 2" key="1">
    <citation type="submission" date="2020-10" db="EMBL/GenBank/DDBJ databases">
        <title>Bacillus sp. HD4P25, an endophyte from a halophyte.</title>
        <authorList>
            <person name="Sun J.-Q."/>
        </authorList>
    </citation>
    <scope>NUCLEOTIDE SEQUENCE [LARGE SCALE GENOMIC DNA]</scope>
    <source>
        <strain evidence="1 2">YIM 93174</strain>
    </source>
</reference>
<name>A0ABR9QR32_9BACI</name>
<evidence type="ECO:0000313" key="2">
    <source>
        <dbReference type="Proteomes" id="UP001516662"/>
    </source>
</evidence>
<comment type="caution">
    <text evidence="1">The sequence shown here is derived from an EMBL/GenBank/DDBJ whole genome shotgun (WGS) entry which is preliminary data.</text>
</comment>
<dbReference type="EMBL" id="JADCLJ010000025">
    <property type="protein sequence ID" value="MBE4910649.1"/>
    <property type="molecule type" value="Genomic_DNA"/>
</dbReference>
<keyword evidence="2" id="KW-1185">Reference proteome</keyword>